<keyword evidence="4 11" id="KW-0436">Ligase</keyword>
<dbReference type="PRINTS" id="PR00097">
    <property type="entry name" value="ANTSNTHASEII"/>
</dbReference>
<feature type="binding site" evidence="11">
    <location>
        <position position="244"/>
    </location>
    <ligand>
        <name>L-glutamine</name>
        <dbReference type="ChEBI" id="CHEBI:58359"/>
    </ligand>
</feature>
<keyword evidence="8 11" id="KW-0665">Pyrimidine biosynthesis</keyword>
<dbReference type="SUPFAM" id="SSF52021">
    <property type="entry name" value="Carbamoyl phosphate synthetase, small subunit N-terminal domain"/>
    <property type="match status" value="1"/>
</dbReference>
<dbReference type="InterPro" id="IPR036480">
    <property type="entry name" value="CarbP_synth_ssu_N_sf"/>
</dbReference>
<feature type="binding site" evidence="11">
    <location>
        <position position="273"/>
    </location>
    <ligand>
        <name>L-glutamine</name>
        <dbReference type="ChEBI" id="CHEBI:58359"/>
    </ligand>
</feature>
<reference evidence="13" key="1">
    <citation type="journal article" date="2020" name="mSystems">
        <title>Genome- and Community-Level Interaction Insights into Carbon Utilization and Element Cycling Functions of Hydrothermarchaeota in Hydrothermal Sediment.</title>
        <authorList>
            <person name="Zhou Z."/>
            <person name="Liu Y."/>
            <person name="Xu W."/>
            <person name="Pan J."/>
            <person name="Luo Z.H."/>
            <person name="Li M."/>
        </authorList>
    </citation>
    <scope>NUCLEOTIDE SEQUENCE [LARGE SCALE GENOMIC DNA]</scope>
    <source>
        <strain evidence="13">SpSt-477</strain>
    </source>
</reference>
<dbReference type="Gene3D" id="3.40.50.880">
    <property type="match status" value="1"/>
</dbReference>
<comment type="pathway">
    <text evidence="1 11">Pyrimidine metabolism; UMP biosynthesis via de novo pathway; (S)-dihydroorotate from bicarbonate: step 1/3.</text>
</comment>
<feature type="binding site" evidence="11">
    <location>
        <position position="242"/>
    </location>
    <ligand>
        <name>L-glutamine</name>
        <dbReference type="ChEBI" id="CHEBI:58359"/>
    </ligand>
</feature>
<evidence type="ECO:0000256" key="7">
    <source>
        <dbReference type="ARBA" id="ARBA00022962"/>
    </source>
</evidence>
<sequence length="377" mass="42250">MKAIFALEDGRTFPCKSFTGPGEAWGEAVFNTGMTGYQEVLTDPSYRGQVVTMTYPLIGNYGVNPEDVESNRIQVAAFVIREYQPHHSNWRATLSLAEYLQSQRVMGIEDIDTRALTLHLRQRGAMRAYISTEDLDPQRCVEKARSTPSMIGRNLVRVVTPERPFRWENGRAVFDDPPESLLRSDAWRHPEKKAVIAMDCGAKYNILRCLEDAECEVIVVPSDTTASVIREMKPDGIFLSNGPGDPEPVQDTVQTVRELLGFRPMFGICLGIQMLGLAMGGRTSKLKFGHRGANQPVKNLLTSRIEITSQNHGFVVDIDSLDPTAVEITHVNLNDGTLEGFRHKSLPIFAVQYHPEASPGPHDARYLFDDFVRLMDR</sequence>
<evidence type="ECO:0000256" key="5">
    <source>
        <dbReference type="ARBA" id="ARBA00022741"/>
    </source>
</evidence>
<dbReference type="PANTHER" id="PTHR43418:SF7">
    <property type="entry name" value="CARBAMOYL-PHOSPHATE SYNTHASE SMALL CHAIN"/>
    <property type="match status" value="1"/>
</dbReference>
<organism evidence="13">
    <name type="scientific">Desulfatirhabdium butyrativorans</name>
    <dbReference type="NCBI Taxonomy" id="340467"/>
    <lineage>
        <taxon>Bacteria</taxon>
        <taxon>Pseudomonadati</taxon>
        <taxon>Thermodesulfobacteriota</taxon>
        <taxon>Desulfobacteria</taxon>
        <taxon>Desulfobacterales</taxon>
        <taxon>Desulfatirhabdiaceae</taxon>
        <taxon>Desulfatirhabdium</taxon>
    </lineage>
</organism>
<dbReference type="EMBL" id="DSUH01000021">
    <property type="protein sequence ID" value="HGU31404.1"/>
    <property type="molecule type" value="Genomic_DNA"/>
</dbReference>
<evidence type="ECO:0000256" key="6">
    <source>
        <dbReference type="ARBA" id="ARBA00022840"/>
    </source>
</evidence>
<feature type="active site" description="Nucleophile" evidence="11">
    <location>
        <position position="269"/>
    </location>
</feature>
<feature type="binding site" evidence="11">
    <location>
        <position position="314"/>
    </location>
    <ligand>
        <name>L-glutamine</name>
        <dbReference type="ChEBI" id="CHEBI:58359"/>
    </ligand>
</feature>
<dbReference type="InterPro" id="IPR017926">
    <property type="entry name" value="GATASE"/>
</dbReference>
<dbReference type="NCBIfam" id="TIGR01368">
    <property type="entry name" value="CPSaseIIsmall"/>
    <property type="match status" value="1"/>
</dbReference>
<dbReference type="InterPro" id="IPR002474">
    <property type="entry name" value="CarbamoylP_synth_ssu_N"/>
</dbReference>
<evidence type="ECO:0000256" key="10">
    <source>
        <dbReference type="ARBA" id="ARBA00049285"/>
    </source>
</evidence>
<comment type="catalytic activity">
    <reaction evidence="10 11">
        <text>L-glutamine + H2O = L-glutamate + NH4(+)</text>
        <dbReference type="Rhea" id="RHEA:15889"/>
        <dbReference type="ChEBI" id="CHEBI:15377"/>
        <dbReference type="ChEBI" id="CHEBI:28938"/>
        <dbReference type="ChEBI" id="CHEBI:29985"/>
        <dbReference type="ChEBI" id="CHEBI:58359"/>
    </reaction>
</comment>
<dbReference type="AlphaFoldDB" id="A0A7C4MN14"/>
<dbReference type="InterPro" id="IPR029062">
    <property type="entry name" value="Class_I_gatase-like"/>
</dbReference>
<comment type="subunit">
    <text evidence="11">Composed of two chains; the small (or glutamine) chain promotes the hydrolysis of glutamine to ammonia, which is used by the large (or ammonia) chain to synthesize carbamoyl phosphate. Tetramer of heterodimers (alpha,beta)4.</text>
</comment>
<comment type="pathway">
    <text evidence="2 11">Amino-acid biosynthesis; L-arginine biosynthesis; carbamoyl phosphate from bicarbonate: step 1/1.</text>
</comment>
<dbReference type="SUPFAM" id="SSF52317">
    <property type="entry name" value="Class I glutamine amidotransferase-like"/>
    <property type="match status" value="1"/>
</dbReference>
<dbReference type="GO" id="GO:0044205">
    <property type="term" value="P:'de novo' UMP biosynthetic process"/>
    <property type="evidence" value="ECO:0007669"/>
    <property type="project" value="UniProtKB-UniRule"/>
</dbReference>
<protein>
    <recommendedName>
        <fullName evidence="11">Carbamoyl phosphate synthase small chain</fullName>
        <ecNumber evidence="11">6.3.5.5</ecNumber>
    </recommendedName>
    <alternativeName>
        <fullName evidence="11">Carbamoyl phosphate synthetase glutamine chain</fullName>
    </alternativeName>
</protein>
<keyword evidence="11" id="KW-0028">Amino-acid biosynthesis</keyword>
<gene>
    <name evidence="11 13" type="primary">carA</name>
    <name evidence="13" type="ORF">ENS29_00940</name>
</gene>
<dbReference type="GO" id="GO:0005524">
    <property type="term" value="F:ATP binding"/>
    <property type="evidence" value="ECO:0007669"/>
    <property type="project" value="UniProtKB-UniRule"/>
</dbReference>
<dbReference type="HAMAP" id="MF_01209">
    <property type="entry name" value="CPSase_S_chain"/>
    <property type="match status" value="1"/>
</dbReference>
<dbReference type="InterPro" id="IPR035686">
    <property type="entry name" value="CPSase_GATase1"/>
</dbReference>
<proteinExistence type="inferred from homology"/>
<keyword evidence="7 11" id="KW-0315">Glutamine amidotransferase</keyword>
<keyword evidence="6 11" id="KW-0067">ATP-binding</keyword>
<comment type="similarity">
    <text evidence="3 11">Belongs to the CarA family.</text>
</comment>
<comment type="function">
    <text evidence="11">Small subunit of the glutamine-dependent carbamoyl phosphate synthetase (CPSase). CPSase catalyzes the formation of carbamoyl phosphate from the ammonia moiety of glutamine, carbonate, and phosphate donated by ATP, constituting the first step of 2 biosynthetic pathways, one leading to arginine and/or urea and the other to pyrimidine nucleotides. The small subunit (glutamine amidotransferase) binds and cleaves glutamine to supply the large subunit with the substrate ammonia.</text>
</comment>
<dbReference type="InterPro" id="IPR006274">
    <property type="entry name" value="CarbamoylP_synth_ssu"/>
</dbReference>
<evidence type="ECO:0000256" key="3">
    <source>
        <dbReference type="ARBA" id="ARBA00007800"/>
    </source>
</evidence>
<dbReference type="GO" id="GO:0004088">
    <property type="term" value="F:carbamoyl-phosphate synthase (glutamine-hydrolyzing) activity"/>
    <property type="evidence" value="ECO:0007669"/>
    <property type="project" value="UniProtKB-UniRule"/>
</dbReference>
<evidence type="ECO:0000256" key="1">
    <source>
        <dbReference type="ARBA" id="ARBA00004812"/>
    </source>
</evidence>
<keyword evidence="5 11" id="KW-0547">Nucleotide-binding</keyword>
<name>A0A7C4MN14_9BACT</name>
<dbReference type="GO" id="GO:0006526">
    <property type="term" value="P:L-arginine biosynthetic process"/>
    <property type="evidence" value="ECO:0007669"/>
    <property type="project" value="UniProtKB-UniRule"/>
</dbReference>
<dbReference type="UniPathway" id="UPA00070">
    <property type="reaction ID" value="UER00115"/>
</dbReference>
<feature type="binding site" evidence="11">
    <location>
        <position position="311"/>
    </location>
    <ligand>
        <name>L-glutamine</name>
        <dbReference type="ChEBI" id="CHEBI:58359"/>
    </ligand>
</feature>
<feature type="region of interest" description="CPSase" evidence="11">
    <location>
        <begin position="1"/>
        <end position="192"/>
    </location>
</feature>
<evidence type="ECO:0000256" key="11">
    <source>
        <dbReference type="HAMAP-Rule" id="MF_01209"/>
    </source>
</evidence>
<feature type="binding site" evidence="11">
    <location>
        <position position="313"/>
    </location>
    <ligand>
        <name>L-glutamine</name>
        <dbReference type="ChEBI" id="CHEBI:58359"/>
    </ligand>
</feature>
<feature type="binding site" evidence="11">
    <location>
        <position position="270"/>
    </location>
    <ligand>
        <name>L-glutamine</name>
        <dbReference type="ChEBI" id="CHEBI:58359"/>
    </ligand>
</feature>
<evidence type="ECO:0000313" key="13">
    <source>
        <dbReference type="EMBL" id="HGU31404.1"/>
    </source>
</evidence>
<dbReference type="InterPro" id="IPR050472">
    <property type="entry name" value="Anth_synth/Amidotransfase"/>
</dbReference>
<feature type="domain" description="Carbamoyl-phosphate synthase small subunit N-terminal" evidence="12">
    <location>
        <begin position="1"/>
        <end position="131"/>
    </location>
</feature>
<dbReference type="PRINTS" id="PR00096">
    <property type="entry name" value="GATASE"/>
</dbReference>
<evidence type="ECO:0000256" key="2">
    <source>
        <dbReference type="ARBA" id="ARBA00005077"/>
    </source>
</evidence>
<dbReference type="Pfam" id="PF00988">
    <property type="entry name" value="CPSase_sm_chain"/>
    <property type="match status" value="1"/>
</dbReference>
<evidence type="ECO:0000256" key="8">
    <source>
        <dbReference type="ARBA" id="ARBA00022975"/>
    </source>
</evidence>
<dbReference type="SMART" id="SM01097">
    <property type="entry name" value="CPSase_sm_chain"/>
    <property type="match status" value="1"/>
</dbReference>
<evidence type="ECO:0000256" key="9">
    <source>
        <dbReference type="ARBA" id="ARBA00048816"/>
    </source>
</evidence>
<dbReference type="Pfam" id="PF00117">
    <property type="entry name" value="GATase"/>
    <property type="match status" value="1"/>
</dbReference>
<dbReference type="EC" id="6.3.5.5" evidence="11"/>
<comment type="catalytic activity">
    <reaction evidence="9 11">
        <text>hydrogencarbonate + L-glutamine + 2 ATP + H2O = carbamoyl phosphate + L-glutamate + 2 ADP + phosphate + 2 H(+)</text>
        <dbReference type="Rhea" id="RHEA:18633"/>
        <dbReference type="ChEBI" id="CHEBI:15377"/>
        <dbReference type="ChEBI" id="CHEBI:15378"/>
        <dbReference type="ChEBI" id="CHEBI:17544"/>
        <dbReference type="ChEBI" id="CHEBI:29985"/>
        <dbReference type="ChEBI" id="CHEBI:30616"/>
        <dbReference type="ChEBI" id="CHEBI:43474"/>
        <dbReference type="ChEBI" id="CHEBI:58228"/>
        <dbReference type="ChEBI" id="CHEBI:58359"/>
        <dbReference type="ChEBI" id="CHEBI:456216"/>
        <dbReference type="EC" id="6.3.5.5"/>
    </reaction>
</comment>
<evidence type="ECO:0000256" key="4">
    <source>
        <dbReference type="ARBA" id="ARBA00022598"/>
    </source>
</evidence>
<dbReference type="Gene3D" id="3.50.30.20">
    <property type="entry name" value="Carbamoyl-phosphate synthase small subunit, N-terminal domain"/>
    <property type="match status" value="1"/>
</dbReference>
<keyword evidence="11" id="KW-0055">Arginine biosynthesis</keyword>
<feature type="active site" evidence="11">
    <location>
        <position position="354"/>
    </location>
</feature>
<feature type="active site" evidence="11">
    <location>
        <position position="356"/>
    </location>
</feature>
<accession>A0A7C4MN14</accession>
<dbReference type="PRINTS" id="PR00099">
    <property type="entry name" value="CPSGATASE"/>
</dbReference>
<dbReference type="CDD" id="cd01744">
    <property type="entry name" value="GATase1_CPSase"/>
    <property type="match status" value="1"/>
</dbReference>
<dbReference type="UniPathway" id="UPA00068">
    <property type="reaction ID" value="UER00171"/>
</dbReference>
<dbReference type="GO" id="GO:0006541">
    <property type="term" value="P:glutamine metabolic process"/>
    <property type="evidence" value="ECO:0007669"/>
    <property type="project" value="InterPro"/>
</dbReference>
<comment type="caution">
    <text evidence="13">The sequence shown here is derived from an EMBL/GenBank/DDBJ whole genome shotgun (WGS) entry which is preliminary data.</text>
</comment>
<dbReference type="GO" id="GO:0006207">
    <property type="term" value="P:'de novo' pyrimidine nucleobase biosynthetic process"/>
    <property type="evidence" value="ECO:0007669"/>
    <property type="project" value="InterPro"/>
</dbReference>
<evidence type="ECO:0000259" key="12">
    <source>
        <dbReference type="SMART" id="SM01097"/>
    </source>
</evidence>
<dbReference type="PROSITE" id="PS51273">
    <property type="entry name" value="GATASE_TYPE_1"/>
    <property type="match status" value="1"/>
</dbReference>
<dbReference type="PANTHER" id="PTHR43418">
    <property type="entry name" value="MULTIFUNCTIONAL TRYPTOPHAN BIOSYNTHESIS PROTEIN-RELATED"/>
    <property type="match status" value="1"/>
</dbReference>
<dbReference type="FunFam" id="3.50.30.20:FF:000001">
    <property type="entry name" value="Carbamoyl-phosphate synthase small chain"/>
    <property type="match status" value="1"/>
</dbReference>
<feature type="binding site" evidence="11">
    <location>
        <position position="45"/>
    </location>
    <ligand>
        <name>L-glutamine</name>
        <dbReference type="ChEBI" id="CHEBI:58359"/>
    </ligand>
</feature>
<dbReference type="NCBIfam" id="NF009475">
    <property type="entry name" value="PRK12838.1"/>
    <property type="match status" value="1"/>
</dbReference>